<name>A0A132NQU5_GIAIN</name>
<evidence type="ECO:0000313" key="4">
    <source>
        <dbReference type="EMBL" id="KWX12092.1"/>
    </source>
</evidence>
<dbReference type="AlphaFoldDB" id="A0A132NQU5"/>
<proteinExistence type="predicted"/>
<evidence type="ECO:0000313" key="5">
    <source>
        <dbReference type="Proteomes" id="UP000070089"/>
    </source>
</evidence>
<dbReference type="SUPFAM" id="SSF52058">
    <property type="entry name" value="L domain-like"/>
    <property type="match status" value="1"/>
</dbReference>
<reference evidence="4 5" key="1">
    <citation type="journal article" date="2015" name="Mol. Biochem. Parasitol.">
        <title>Identification of polymorphic genes for use in assemblage B genotyping assays through comparative genomics of multiple assemblage B Giardia duodenalis isolates.</title>
        <authorList>
            <person name="Wielinga C."/>
            <person name="Thompson R.C."/>
            <person name="Monis P."/>
            <person name="Ryan U."/>
        </authorList>
    </citation>
    <scope>NUCLEOTIDE SEQUENCE [LARGE SCALE GENOMIC DNA]</scope>
    <source>
        <strain evidence="4 5">BAH15c1</strain>
    </source>
</reference>
<feature type="chain" id="PRO_5007799972" evidence="2">
    <location>
        <begin position="19"/>
        <end position="242"/>
    </location>
</feature>
<dbReference type="InterPro" id="IPR053211">
    <property type="entry name" value="DNA_repair-toleration"/>
</dbReference>
<keyword evidence="1 2" id="KW-0732">Signal</keyword>
<dbReference type="PANTHER" id="PTHR48060">
    <property type="entry name" value="DNA DAMAGE-REPAIR/TOLERATION PROTEIN DRT100"/>
    <property type="match status" value="1"/>
</dbReference>
<sequence length="242" mass="26849">MTSLLLILIEIGYGLADAQHDALVQFYDSTDGANWKPNNWLQSNDYCEWTGVSCDDNNNVISLNLQEMGLSGQLSDLKDLPYLSNLYLGGNNLKDSDFCLLEGLSYLRVLDMTDTKLDGNIPECVCSLSRLHSLHLDNNSLIGDIPPCLGERQGRNLQLFTARCNRLQYSLSHLDLADVDYVDLQCNPPINCGGTDYVINHTGNYACGSNHCNNCVEKTTCAAFLDVGGCRYYLNKRVTSRA</sequence>
<dbReference type="VEuPathDB" id="GiardiaDB:QR46_3935"/>
<feature type="signal peptide" evidence="2">
    <location>
        <begin position="1"/>
        <end position="18"/>
    </location>
</feature>
<evidence type="ECO:0000259" key="3">
    <source>
        <dbReference type="Pfam" id="PF08263"/>
    </source>
</evidence>
<accession>A0A132NQU5</accession>
<dbReference type="InterPro" id="IPR032675">
    <property type="entry name" value="LRR_dom_sf"/>
</dbReference>
<comment type="caution">
    <text evidence="4">The sequence shown here is derived from an EMBL/GenBank/DDBJ whole genome shotgun (WGS) entry which is preliminary data.</text>
</comment>
<dbReference type="OrthoDB" id="10252453at2759"/>
<dbReference type="Proteomes" id="UP000070089">
    <property type="component" value="Unassembled WGS sequence"/>
</dbReference>
<feature type="domain" description="Leucine-rich repeat-containing N-terminal plant-type" evidence="3">
    <location>
        <begin position="17"/>
        <end position="55"/>
    </location>
</feature>
<dbReference type="PANTHER" id="PTHR48060:SF21">
    <property type="entry name" value="L DOMAIN-LIKE PROTEIN"/>
    <property type="match status" value="1"/>
</dbReference>
<gene>
    <name evidence="4" type="ORF">QR46_3935</name>
</gene>
<evidence type="ECO:0000256" key="2">
    <source>
        <dbReference type="SAM" id="SignalP"/>
    </source>
</evidence>
<dbReference type="EMBL" id="JXTI01000136">
    <property type="protein sequence ID" value="KWX12092.1"/>
    <property type="molecule type" value="Genomic_DNA"/>
</dbReference>
<dbReference type="Pfam" id="PF00560">
    <property type="entry name" value="LRR_1"/>
    <property type="match status" value="2"/>
</dbReference>
<dbReference type="Pfam" id="PF08263">
    <property type="entry name" value="LRRNT_2"/>
    <property type="match status" value="1"/>
</dbReference>
<dbReference type="InterPro" id="IPR001611">
    <property type="entry name" value="Leu-rich_rpt"/>
</dbReference>
<organism evidence="4 5">
    <name type="scientific">Giardia duodenalis assemblage B</name>
    <dbReference type="NCBI Taxonomy" id="1394984"/>
    <lineage>
        <taxon>Eukaryota</taxon>
        <taxon>Metamonada</taxon>
        <taxon>Diplomonadida</taxon>
        <taxon>Hexamitidae</taxon>
        <taxon>Giardiinae</taxon>
        <taxon>Giardia</taxon>
    </lineage>
</organism>
<dbReference type="InterPro" id="IPR013210">
    <property type="entry name" value="LRR_N_plant-typ"/>
</dbReference>
<protein>
    <submittedName>
        <fullName evidence="4">Cyst wall protein 3/ Leucine Rich Repeat</fullName>
    </submittedName>
</protein>
<dbReference type="Gene3D" id="3.80.10.10">
    <property type="entry name" value="Ribonuclease Inhibitor"/>
    <property type="match status" value="1"/>
</dbReference>
<evidence type="ECO:0000256" key="1">
    <source>
        <dbReference type="ARBA" id="ARBA00022729"/>
    </source>
</evidence>